<comment type="similarity">
    <text evidence="3">Belongs to the peptidase M16 family.</text>
</comment>
<keyword evidence="9" id="KW-0884">PQQ biosynthesis</keyword>
<keyword evidence="7 16" id="KW-0378">Hydrolase</keyword>
<dbReference type="InterPro" id="IPR011844">
    <property type="entry name" value="PQQ_synth_PqqF"/>
</dbReference>
<dbReference type="SUPFAM" id="SSF63411">
    <property type="entry name" value="LuxS/MPP-like metallohydrolase"/>
    <property type="match status" value="2"/>
</dbReference>
<proteinExistence type="inferred from homology"/>
<evidence type="ECO:0000256" key="2">
    <source>
        <dbReference type="ARBA" id="ARBA00004886"/>
    </source>
</evidence>
<feature type="domain" description="Coenzyme PQQ synthesis protein F-like C-terminal lobe" evidence="15">
    <location>
        <begin position="648"/>
        <end position="743"/>
    </location>
</feature>
<evidence type="ECO:0000259" key="14">
    <source>
        <dbReference type="Pfam" id="PF22454"/>
    </source>
</evidence>
<dbReference type="PANTHER" id="PTHR43690">
    <property type="entry name" value="NARDILYSIN"/>
    <property type="match status" value="1"/>
</dbReference>
<comment type="cofactor">
    <cofactor evidence="1">
        <name>Zn(2+)</name>
        <dbReference type="ChEBI" id="CHEBI:29105"/>
    </cofactor>
</comment>
<evidence type="ECO:0000256" key="7">
    <source>
        <dbReference type="ARBA" id="ARBA00022801"/>
    </source>
</evidence>
<dbReference type="InterPro" id="IPR001431">
    <property type="entry name" value="Pept_M16_Zn_BS"/>
</dbReference>
<evidence type="ECO:0000259" key="13">
    <source>
        <dbReference type="Pfam" id="PF00675"/>
    </source>
</evidence>
<protein>
    <recommendedName>
        <fullName evidence="4">Coenzyme PQQ synthesis protein F</fullName>
    </recommendedName>
    <alternativeName>
        <fullName evidence="12">Pyrroloquinoline quinone biosynthesis protein F</fullName>
    </alternativeName>
</protein>
<reference evidence="16 17" key="1">
    <citation type="submission" date="2019-07" db="EMBL/GenBank/DDBJ databases">
        <title>Serratia dokdonensis sp. nov., an elicitor of systemic resistance in Nicotiana Tabacum.</title>
        <authorList>
            <person name="Son J.-S."/>
            <person name="Hwang Y.-J."/>
            <person name="Lee S.-Y."/>
            <person name="Ghim S.-Y."/>
        </authorList>
    </citation>
    <scope>NUCLEOTIDE SEQUENCE [LARGE SCALE GENOMIC DNA]</scope>
    <source>
        <strain evidence="16 17">KUDC3025</strain>
    </source>
</reference>
<dbReference type="PANTHER" id="PTHR43690:SF18">
    <property type="entry name" value="INSULIN-DEGRADING ENZYME-RELATED"/>
    <property type="match status" value="1"/>
</dbReference>
<dbReference type="InterPro" id="IPR011249">
    <property type="entry name" value="Metalloenz_LuxS/M16"/>
</dbReference>
<dbReference type="RefSeq" id="WP_160031051.1">
    <property type="nucleotide sequence ID" value="NZ_CP041764.1"/>
</dbReference>
<comment type="function">
    <text evidence="11">Required for coenzyme pyrroloquinoline quinone (PQQ) biosynthesis. It is thought that this protein is a protease that cleaves peptides bond in a small peptide (gene pqqA), providing the glutamate and tyrosine residues which are necessary for the synthesis of PQQ.</text>
</comment>
<keyword evidence="8" id="KW-0862">Zinc</keyword>
<comment type="pathway">
    <text evidence="2">Cofactor biosynthesis; pyrroloquinoline quinone biosynthesis.</text>
</comment>
<evidence type="ECO:0000256" key="10">
    <source>
        <dbReference type="ARBA" id="ARBA00023049"/>
    </source>
</evidence>
<dbReference type="InterPro" id="IPR050626">
    <property type="entry name" value="Peptidase_M16"/>
</dbReference>
<dbReference type="Pfam" id="PF00675">
    <property type="entry name" value="Peptidase_M16"/>
    <property type="match status" value="1"/>
</dbReference>
<evidence type="ECO:0000256" key="8">
    <source>
        <dbReference type="ARBA" id="ARBA00022833"/>
    </source>
</evidence>
<evidence type="ECO:0000259" key="15">
    <source>
        <dbReference type="Pfam" id="PF22456"/>
    </source>
</evidence>
<evidence type="ECO:0000256" key="1">
    <source>
        <dbReference type="ARBA" id="ARBA00001947"/>
    </source>
</evidence>
<dbReference type="InterPro" id="IPR011765">
    <property type="entry name" value="Pept_M16_N"/>
</dbReference>
<keyword evidence="5" id="KW-0645">Protease</keyword>
<name>A0ABX6GT81_9GAMM</name>
<evidence type="ECO:0000313" key="17">
    <source>
        <dbReference type="Proteomes" id="UP000430368"/>
    </source>
</evidence>
<dbReference type="NCBIfam" id="TIGR02110">
    <property type="entry name" value="PQQ_syn_pqqF"/>
    <property type="match status" value="1"/>
</dbReference>
<dbReference type="EMBL" id="CP041764">
    <property type="protein sequence ID" value="QHA89450.1"/>
    <property type="molecule type" value="Genomic_DNA"/>
</dbReference>
<feature type="domain" description="Peptidase M16 N-terminal" evidence="13">
    <location>
        <begin position="21"/>
        <end position="134"/>
    </location>
</feature>
<sequence>MPQPPVTLRLASGLQLKLLADAAAPRAAALMQIDAGSHHEPSAWPGLAHLLEHMLFRGSRAFDDDQRLMNWVPAHGGRLNATTRETQTHFFFEIDGERFADGLARLIDMLAAPLLALPALAQEVEVIEAEYRLLCKDADTLCEAAQQQAFDGIAAMRRFTIGNRQAFGEDMPALRAALCDFHRRHYHAANMTLWLQAPLPLDTLRQLAERLTATLPGGDVVLQAEPPRLIPQADRRLCLPGLPQLRLTFALNQPDAAARDGLRLLDALLQDEAPGSLMALLRREACCDGVRLQHTPCAEGRALLTFIFSVNRGSAAEAARIESALLNWLRQLPSLSAAQREHYMRRGNQDFMRLPPLDQLRARAFGLPPATEDAPWTACLAALTAGNLRRLLVTPEGTATPRILQGLPLALAPFVAAHSARIAPRYRFYPHSDAPPLPLMLPAERERAPLAWHSDGDHPPVLLLRPAPATPLASAQASLLTSALRTLAAETAHQGGYLGVTQSHGVWTLQLSGDAPLLGRALSQINQRLTSLDDALKQEAALSWQRTQLRTQGEIAVRRLAAQLPEVLTPPGDAVCWQATLFAGDAALHQQLSRLLSAFPAPIIAAQDAAMITDARPVILSDEDDDRTLLLFYPLSDSSPAARLALRLLAQLYAPRFFQRLRVELNIGYVAHCAYHRCADRDGMLFALQSPRCSLAQLQHYTHEFLQQMRQELAVLNDTALQQAKQTLAQSLQPSAGDYLQRTRESLLEQRPDAAALAALDLPALLDGQRRLFPSI</sequence>
<dbReference type="Gene3D" id="3.30.830.10">
    <property type="entry name" value="Metalloenzyme, LuxS/M16 peptidase-like"/>
    <property type="match status" value="2"/>
</dbReference>
<feature type="domain" description="Coenzyme PQQ synthesis protein F N-terminal lobe" evidence="14">
    <location>
        <begin position="243"/>
        <end position="391"/>
    </location>
</feature>
<evidence type="ECO:0000256" key="9">
    <source>
        <dbReference type="ARBA" id="ARBA00022905"/>
    </source>
</evidence>
<keyword evidence="17" id="KW-1185">Reference proteome</keyword>
<evidence type="ECO:0000256" key="4">
    <source>
        <dbReference type="ARBA" id="ARBA00015088"/>
    </source>
</evidence>
<dbReference type="Proteomes" id="UP000430368">
    <property type="component" value="Chromosome"/>
</dbReference>
<evidence type="ECO:0000256" key="12">
    <source>
        <dbReference type="ARBA" id="ARBA00030977"/>
    </source>
</evidence>
<keyword evidence="6" id="KW-0479">Metal-binding</keyword>
<accession>A0ABX6GT81</accession>
<evidence type="ECO:0000313" key="16">
    <source>
        <dbReference type="EMBL" id="QHA89450.1"/>
    </source>
</evidence>
<dbReference type="InterPro" id="IPR054740">
    <property type="entry name" value="PqqF_N_2"/>
</dbReference>
<dbReference type="PROSITE" id="PS00143">
    <property type="entry name" value="INSULINASE"/>
    <property type="match status" value="1"/>
</dbReference>
<evidence type="ECO:0000256" key="5">
    <source>
        <dbReference type="ARBA" id="ARBA00022670"/>
    </source>
</evidence>
<organism evidence="16 17">
    <name type="scientific">Serratia rhizosphaerae</name>
    <dbReference type="NCBI Taxonomy" id="2597702"/>
    <lineage>
        <taxon>Bacteria</taxon>
        <taxon>Pseudomonadati</taxon>
        <taxon>Pseudomonadota</taxon>
        <taxon>Gammaproteobacteria</taxon>
        <taxon>Enterobacterales</taxon>
        <taxon>Yersiniaceae</taxon>
        <taxon>Serratia</taxon>
    </lineage>
</organism>
<dbReference type="Pfam" id="PF22454">
    <property type="entry name" value="PQQ_syn_pqqF_N_2"/>
    <property type="match status" value="1"/>
</dbReference>
<dbReference type="GO" id="GO:0016787">
    <property type="term" value="F:hydrolase activity"/>
    <property type="evidence" value="ECO:0007669"/>
    <property type="project" value="UniProtKB-KW"/>
</dbReference>
<evidence type="ECO:0000256" key="3">
    <source>
        <dbReference type="ARBA" id="ARBA00007261"/>
    </source>
</evidence>
<evidence type="ECO:0000256" key="6">
    <source>
        <dbReference type="ARBA" id="ARBA00022723"/>
    </source>
</evidence>
<dbReference type="InterPro" id="IPR054734">
    <property type="entry name" value="PqqF-like_C_4"/>
</dbReference>
<gene>
    <name evidence="16" type="primary">pqqF</name>
    <name evidence="16" type="ORF">FO014_22055</name>
</gene>
<evidence type="ECO:0000256" key="11">
    <source>
        <dbReference type="ARBA" id="ARBA00024932"/>
    </source>
</evidence>
<keyword evidence="10" id="KW-0482">Metalloprotease</keyword>
<dbReference type="Pfam" id="PF22456">
    <property type="entry name" value="PqqF-like_C_4"/>
    <property type="match status" value="1"/>
</dbReference>